<gene>
    <name evidence="2" type="ORF">ENU78_07175</name>
</gene>
<evidence type="ECO:0000259" key="1">
    <source>
        <dbReference type="Pfam" id="PF07883"/>
    </source>
</evidence>
<dbReference type="PANTHER" id="PTHR43346:SF1">
    <property type="entry name" value="QUERCETIN 2,3-DIOXYGENASE-RELATED"/>
    <property type="match status" value="1"/>
</dbReference>
<dbReference type="SUPFAM" id="SSF51182">
    <property type="entry name" value="RmlC-like cupins"/>
    <property type="match status" value="1"/>
</dbReference>
<dbReference type="InterPro" id="IPR011051">
    <property type="entry name" value="RmlC_Cupin_sf"/>
</dbReference>
<accession>A0A7C2H3S7</accession>
<comment type="caution">
    <text evidence="2">The sequence shown here is derived from an EMBL/GenBank/DDBJ whole genome shotgun (WGS) entry which is preliminary data.</text>
</comment>
<dbReference type="OMA" id="PKYLFRG"/>
<dbReference type="RefSeq" id="WP_012547962.1">
    <property type="nucleotide sequence ID" value="NZ_VTFL01000003.1"/>
</dbReference>
<organism evidence="2">
    <name type="scientific">Dictyoglomus thermophilum</name>
    <dbReference type="NCBI Taxonomy" id="14"/>
    <lineage>
        <taxon>Bacteria</taxon>
        <taxon>Pseudomonadati</taxon>
        <taxon>Dictyoglomota</taxon>
        <taxon>Dictyoglomia</taxon>
        <taxon>Dictyoglomales</taxon>
        <taxon>Dictyoglomaceae</taxon>
        <taxon>Dictyoglomus</taxon>
    </lineage>
</organism>
<dbReference type="EMBL" id="DTDV01000019">
    <property type="protein sequence ID" value="HGK24194.1"/>
    <property type="molecule type" value="Genomic_DNA"/>
</dbReference>
<dbReference type="AlphaFoldDB" id="A0A7C2H3S7"/>
<dbReference type="InterPro" id="IPR052538">
    <property type="entry name" value="Flavonoid_dioxygenase-like"/>
</dbReference>
<dbReference type="InterPro" id="IPR014710">
    <property type="entry name" value="RmlC-like_jellyroll"/>
</dbReference>
<evidence type="ECO:0000313" key="2">
    <source>
        <dbReference type="EMBL" id="HGK24194.1"/>
    </source>
</evidence>
<dbReference type="Pfam" id="PF07883">
    <property type="entry name" value="Cupin_2"/>
    <property type="match status" value="1"/>
</dbReference>
<dbReference type="PANTHER" id="PTHR43346">
    <property type="entry name" value="LIGAND BINDING DOMAIN PROTEIN, PUTATIVE (AFU_ORTHOLOGUE AFUA_6G14370)-RELATED"/>
    <property type="match status" value="1"/>
</dbReference>
<protein>
    <submittedName>
        <fullName evidence="2">Cupin domain-containing protein</fullName>
    </submittedName>
</protein>
<name>A0A7C2H3S7_DICTH</name>
<sequence length="110" mass="12781">MEKVNEKEKEFRFGDWGPKYLMRGPKLEWGIVKIIPGKELGAHYHKEVEEIFYVLSGKAEMVVDDKILELNVGDAVRIEPGEEHNIINSSEDFLAVFIKVPYIPEDKYTR</sequence>
<proteinExistence type="predicted"/>
<dbReference type="Gene3D" id="2.60.120.10">
    <property type="entry name" value="Jelly Rolls"/>
    <property type="match status" value="1"/>
</dbReference>
<feature type="domain" description="Cupin type-2" evidence="1">
    <location>
        <begin position="31"/>
        <end position="96"/>
    </location>
</feature>
<reference evidence="2" key="1">
    <citation type="journal article" date="2020" name="mSystems">
        <title>Genome- and Community-Level Interaction Insights into Carbon Utilization and Element Cycling Functions of Hydrothermarchaeota in Hydrothermal Sediment.</title>
        <authorList>
            <person name="Zhou Z."/>
            <person name="Liu Y."/>
            <person name="Xu W."/>
            <person name="Pan J."/>
            <person name="Luo Z.H."/>
            <person name="Li M."/>
        </authorList>
    </citation>
    <scope>NUCLEOTIDE SEQUENCE [LARGE SCALE GENOMIC DNA]</scope>
    <source>
        <strain evidence="2">SpSt-70</strain>
    </source>
</reference>
<dbReference type="InterPro" id="IPR013096">
    <property type="entry name" value="Cupin_2"/>
</dbReference>